<dbReference type="AlphaFoldDB" id="A0A9P3LX69"/>
<feature type="compositionally biased region" description="Low complexity" evidence="1">
    <location>
        <begin position="554"/>
        <end position="577"/>
    </location>
</feature>
<feature type="compositionally biased region" description="Low complexity" evidence="1">
    <location>
        <begin position="1"/>
        <end position="21"/>
    </location>
</feature>
<comment type="caution">
    <text evidence="2">The sequence shown here is derived from an EMBL/GenBank/DDBJ whole genome shotgun (WGS) entry which is preliminary data.</text>
</comment>
<feature type="region of interest" description="Disordered" evidence="1">
    <location>
        <begin position="385"/>
        <end position="419"/>
    </location>
</feature>
<feature type="region of interest" description="Disordered" evidence="1">
    <location>
        <begin position="533"/>
        <end position="645"/>
    </location>
</feature>
<feature type="compositionally biased region" description="Basic and acidic residues" evidence="1">
    <location>
        <begin position="385"/>
        <end position="394"/>
    </location>
</feature>
<feature type="compositionally biased region" description="Low complexity" evidence="1">
    <location>
        <begin position="238"/>
        <end position="250"/>
    </location>
</feature>
<gene>
    <name evidence="2" type="ORF">EMPS_06167</name>
</gene>
<feature type="compositionally biased region" description="Basic residues" evidence="1">
    <location>
        <begin position="469"/>
        <end position="487"/>
    </location>
</feature>
<evidence type="ECO:0000313" key="2">
    <source>
        <dbReference type="EMBL" id="GJJ73809.1"/>
    </source>
</evidence>
<protein>
    <submittedName>
        <fullName evidence="2">Uncharacterized protein</fullName>
    </submittedName>
</protein>
<dbReference type="PANTHER" id="PTHR42264">
    <property type="entry name" value="EPHRIN_REC_LIKE DOMAIN-CONTAINING PROTEIN"/>
    <property type="match status" value="1"/>
</dbReference>
<proteinExistence type="predicted"/>
<sequence length="645" mass="69341">MSYDQNSSGNNGNNNNNNNSGTQPPLSWYAAISSMALGALGRGTGRVPAVPAVPADRSNTSISADFITHSDNGESTAAATSTGAGIAGRPGSIPISFLINHTSEPHQSPRIPEYSSRPASSSSIPSPSLSPSAASFESASLIPAQIRRSPRTLSTPIIPLVGTSTPITLATMAETSASYYRTGARGSVQRLSQSYLHFSSQSGQSRDTNSNNSNIKDSTNNGGVHNDTIKDDNKDNNSDINIGSSSSSNSALPSPLMPAVTEKRIDAPVFSTVHHARPRPRYSASGKSRTFSHRSLPRSDIIVPNNLHARQVNTHRSVKGDRYNNGDNDNSNSNSNSSHNSINSINSINHDAAIVSQLRSSEAEKQKSLVNATQYIRSVSFPFEEDRPLEERRVSRSPSTAPSVKARALSAGKGAEGGDNYGHRAIKTEHEPQPSSIFSPVTPEFWGSPYSSTATSAIENSSSAGGSKARPKPKLTKTGKILQKPKKITAGNRKTAYTRFLQQQSKSLAERLPHLSAQERMKIIVEEWKVSDKNAHTTRRRSRVNPAQPPQTGGQSSRESQLSSSTSRAAALSGSSTDLTRRPSSTSNHEHVPSMSPSETRHRLLRSSNRNNSSTATSPLQDQKEEQEIPQPQQLCPDDVRDVEE</sequence>
<dbReference type="OrthoDB" id="2444602at2759"/>
<organism evidence="2 3">
    <name type="scientific">Entomortierella parvispora</name>
    <dbReference type="NCBI Taxonomy" id="205924"/>
    <lineage>
        <taxon>Eukaryota</taxon>
        <taxon>Fungi</taxon>
        <taxon>Fungi incertae sedis</taxon>
        <taxon>Mucoromycota</taxon>
        <taxon>Mortierellomycotina</taxon>
        <taxon>Mortierellomycetes</taxon>
        <taxon>Mortierellales</taxon>
        <taxon>Mortierellaceae</taxon>
        <taxon>Entomortierella</taxon>
    </lineage>
</organism>
<feature type="compositionally biased region" description="Polar residues" evidence="1">
    <location>
        <begin position="197"/>
        <end position="223"/>
    </location>
</feature>
<feature type="compositionally biased region" description="Low complexity" evidence="1">
    <location>
        <begin position="325"/>
        <end position="344"/>
    </location>
</feature>
<evidence type="ECO:0000256" key="1">
    <source>
        <dbReference type="SAM" id="MobiDB-lite"/>
    </source>
</evidence>
<feature type="region of interest" description="Disordered" evidence="1">
    <location>
        <begin position="197"/>
        <end position="255"/>
    </location>
</feature>
<evidence type="ECO:0000313" key="3">
    <source>
        <dbReference type="Proteomes" id="UP000827284"/>
    </source>
</evidence>
<dbReference type="EMBL" id="BQFW01000008">
    <property type="protein sequence ID" value="GJJ73809.1"/>
    <property type="molecule type" value="Genomic_DNA"/>
</dbReference>
<reference evidence="2" key="2">
    <citation type="journal article" date="2022" name="Microbiol. Resour. Announc.">
        <title>Whole-Genome Sequence of Entomortierella parvispora E1425, a Mucoromycotan Fungus Associated with Burkholderiaceae-Related Endosymbiotic Bacteria.</title>
        <authorList>
            <person name="Herlambang A."/>
            <person name="Guo Y."/>
            <person name="Takashima Y."/>
            <person name="Narisawa K."/>
            <person name="Ohta H."/>
            <person name="Nishizawa T."/>
        </authorList>
    </citation>
    <scope>NUCLEOTIDE SEQUENCE</scope>
    <source>
        <strain evidence="2">E1425</strain>
    </source>
</reference>
<feature type="region of interest" description="Disordered" evidence="1">
    <location>
        <begin position="1"/>
        <end position="25"/>
    </location>
</feature>
<keyword evidence="3" id="KW-1185">Reference proteome</keyword>
<feature type="compositionally biased region" description="Polar residues" evidence="1">
    <location>
        <begin position="454"/>
        <end position="465"/>
    </location>
</feature>
<accession>A0A9P3LX69</accession>
<name>A0A9P3LX69_9FUNG</name>
<reference evidence="2" key="1">
    <citation type="submission" date="2021-11" db="EMBL/GenBank/DDBJ databases">
        <authorList>
            <person name="Herlambang A."/>
            <person name="Guo Y."/>
            <person name="Takashima Y."/>
            <person name="Nishizawa T."/>
        </authorList>
    </citation>
    <scope>NUCLEOTIDE SEQUENCE</scope>
    <source>
        <strain evidence="2">E1425</strain>
    </source>
</reference>
<dbReference type="Proteomes" id="UP000827284">
    <property type="component" value="Unassembled WGS sequence"/>
</dbReference>
<dbReference type="PANTHER" id="PTHR42264:SF3">
    <property type="entry name" value="F-BOX DOMAIN-CONTAINING PROTEIN-RELATED"/>
    <property type="match status" value="1"/>
</dbReference>
<dbReference type="CDD" id="cd00084">
    <property type="entry name" value="HMG-box_SF"/>
    <property type="match status" value="1"/>
</dbReference>
<feature type="compositionally biased region" description="Basic and acidic residues" evidence="1">
    <location>
        <begin position="227"/>
        <end position="237"/>
    </location>
</feature>
<feature type="compositionally biased region" description="Low complexity" evidence="1">
    <location>
        <begin position="115"/>
        <end position="133"/>
    </location>
</feature>
<feature type="region of interest" description="Disordered" evidence="1">
    <location>
        <begin position="102"/>
        <end position="133"/>
    </location>
</feature>
<feature type="region of interest" description="Disordered" evidence="1">
    <location>
        <begin position="270"/>
        <end position="344"/>
    </location>
</feature>
<dbReference type="SUPFAM" id="SSF47095">
    <property type="entry name" value="HMG-box"/>
    <property type="match status" value="1"/>
</dbReference>
<dbReference type="InterPro" id="IPR036910">
    <property type="entry name" value="HMG_box_dom_sf"/>
</dbReference>
<feature type="region of interest" description="Disordered" evidence="1">
    <location>
        <begin position="454"/>
        <end position="494"/>
    </location>
</feature>